<sequence length="73" mass="8313">MPITIQPIGILRLHVREQTWPWEPGMSASDVLKRLGIPEELRAYVWLDGRRIRPETLLKDGQVVRIVSPLTGG</sequence>
<accession>A0A7C4MM30</accession>
<dbReference type="InterPro" id="IPR012675">
    <property type="entry name" value="Beta-grasp_dom_sf"/>
</dbReference>
<dbReference type="InterPro" id="IPR016155">
    <property type="entry name" value="Mopterin_synth/thiamin_S_b"/>
</dbReference>
<gene>
    <name evidence="1" type="ORF">ENS29_07390</name>
</gene>
<dbReference type="Pfam" id="PF02597">
    <property type="entry name" value="ThiS"/>
    <property type="match status" value="1"/>
</dbReference>
<evidence type="ECO:0000313" key="1">
    <source>
        <dbReference type="EMBL" id="HGU32662.1"/>
    </source>
</evidence>
<proteinExistence type="predicted"/>
<dbReference type="SUPFAM" id="SSF54285">
    <property type="entry name" value="MoaD/ThiS"/>
    <property type="match status" value="1"/>
</dbReference>
<dbReference type="EMBL" id="DSUH01000175">
    <property type="protein sequence ID" value="HGU32662.1"/>
    <property type="molecule type" value="Genomic_DNA"/>
</dbReference>
<dbReference type="AlphaFoldDB" id="A0A7C4MM30"/>
<comment type="caution">
    <text evidence="1">The sequence shown here is derived from an EMBL/GenBank/DDBJ whole genome shotgun (WGS) entry which is preliminary data.</text>
</comment>
<organism evidence="1">
    <name type="scientific">Desulfatirhabdium butyrativorans</name>
    <dbReference type="NCBI Taxonomy" id="340467"/>
    <lineage>
        <taxon>Bacteria</taxon>
        <taxon>Pseudomonadati</taxon>
        <taxon>Thermodesulfobacteriota</taxon>
        <taxon>Desulfobacteria</taxon>
        <taxon>Desulfobacterales</taxon>
        <taxon>Desulfatirhabdiaceae</taxon>
        <taxon>Desulfatirhabdium</taxon>
    </lineage>
</organism>
<dbReference type="InterPro" id="IPR003749">
    <property type="entry name" value="ThiS/MoaD-like"/>
</dbReference>
<dbReference type="Gene3D" id="3.10.20.30">
    <property type="match status" value="1"/>
</dbReference>
<protein>
    <submittedName>
        <fullName evidence="1">MoaD/ThiS family protein</fullName>
    </submittedName>
</protein>
<reference evidence="1" key="1">
    <citation type="journal article" date="2020" name="mSystems">
        <title>Genome- and Community-Level Interaction Insights into Carbon Utilization and Element Cycling Functions of Hydrothermarchaeota in Hydrothermal Sediment.</title>
        <authorList>
            <person name="Zhou Z."/>
            <person name="Liu Y."/>
            <person name="Xu W."/>
            <person name="Pan J."/>
            <person name="Luo Z.H."/>
            <person name="Li M."/>
        </authorList>
    </citation>
    <scope>NUCLEOTIDE SEQUENCE [LARGE SCALE GENOMIC DNA]</scope>
    <source>
        <strain evidence="1">SpSt-477</strain>
    </source>
</reference>
<name>A0A7C4MM30_9BACT</name>